<proteinExistence type="predicted"/>
<keyword evidence="1" id="KW-0614">Plasmid</keyword>
<reference evidence="1" key="1">
    <citation type="submission" date="2016-07" db="EMBL/GenBank/DDBJ databases">
        <title>Microvirga ossetica sp. nov. a new species of rhizobia isolated from root nodules of the legume species Vicia alpestris Steven originated from North Ossetia region in the Caucasus.</title>
        <authorList>
            <person name="Safronova V.I."/>
            <person name="Kuznetsova I.G."/>
            <person name="Sazanova A.L."/>
            <person name="Belimov A."/>
            <person name="Andronov E."/>
            <person name="Osledkin Y.S."/>
            <person name="Onishchuk O.P."/>
            <person name="Kurchak O.N."/>
            <person name="Shaposhnikov A.I."/>
            <person name="Willems A."/>
            <person name="Tikhonovich I.A."/>
        </authorList>
    </citation>
    <scope>NUCLEOTIDE SEQUENCE [LARGE SCALE GENOMIC DNA]</scope>
    <source>
        <strain evidence="1">V5/3M</strain>
        <plasmid evidence="1">unnamed2</plasmid>
    </source>
</reference>
<dbReference type="EMBL" id="CP016619">
    <property type="protein sequence ID" value="ANY84164.1"/>
    <property type="molecule type" value="Genomic_DNA"/>
</dbReference>
<gene>
    <name evidence="1" type="ORF">BB934_38620</name>
</gene>
<name>A0A1B2EW32_9HYPH</name>
<sequence>MPIFKQLAEGEKPADPDRYILIEVIHEPAIGKQYTVTGKGLDRDRQPPGSFSSHTLEDARGRALELAKTVNVPIIYLSSGINRTET</sequence>
<evidence type="ECO:0000313" key="1">
    <source>
        <dbReference type="EMBL" id="ANY84164.1"/>
    </source>
</evidence>
<organism evidence="1">
    <name type="scientific">Microvirga ossetica</name>
    <dbReference type="NCBI Taxonomy" id="1882682"/>
    <lineage>
        <taxon>Bacteria</taxon>
        <taxon>Pseudomonadati</taxon>
        <taxon>Pseudomonadota</taxon>
        <taxon>Alphaproteobacteria</taxon>
        <taxon>Hyphomicrobiales</taxon>
        <taxon>Methylobacteriaceae</taxon>
        <taxon>Microvirga</taxon>
    </lineage>
</organism>
<protein>
    <submittedName>
        <fullName evidence="1">Uncharacterized protein</fullName>
    </submittedName>
</protein>
<dbReference type="RefSeq" id="WP_099515094.1">
    <property type="nucleotide sequence ID" value="NZ_CP016619.1"/>
</dbReference>
<accession>A0A1B2EW32</accession>
<geneLocation type="plasmid" evidence="1">
    <name>unnamed2</name>
</geneLocation>
<dbReference type="KEGG" id="moc:BB934_38620"/>
<dbReference type="OrthoDB" id="8020734at2"/>
<dbReference type="AlphaFoldDB" id="A0A1B2EW32"/>